<reference evidence="8" key="1">
    <citation type="journal article" date="2023" name="Mol. Ecol. Resour.">
        <title>Chromosome-level genome assembly of a triploid poplar Populus alba 'Berolinensis'.</title>
        <authorList>
            <person name="Chen S."/>
            <person name="Yu Y."/>
            <person name="Wang X."/>
            <person name="Wang S."/>
            <person name="Zhang T."/>
            <person name="Zhou Y."/>
            <person name="He R."/>
            <person name="Meng N."/>
            <person name="Wang Y."/>
            <person name="Liu W."/>
            <person name="Liu Z."/>
            <person name="Liu J."/>
            <person name="Guo Q."/>
            <person name="Huang H."/>
            <person name="Sederoff R.R."/>
            <person name="Wang G."/>
            <person name="Qu G."/>
            <person name="Chen S."/>
        </authorList>
    </citation>
    <scope>NUCLEOTIDE SEQUENCE</scope>
    <source>
        <strain evidence="8">SC-2020</strain>
    </source>
</reference>
<name>A0AAD6MJ84_9ROSI</name>
<dbReference type="PRINTS" id="PR00742">
    <property type="entry name" value="GLHYDRLASE35"/>
</dbReference>
<dbReference type="SUPFAM" id="SSF51445">
    <property type="entry name" value="(Trans)glycosidases"/>
    <property type="match status" value="1"/>
</dbReference>
<dbReference type="EMBL" id="JAQIZT010000009">
    <property type="protein sequence ID" value="KAJ6985766.1"/>
    <property type="molecule type" value="Genomic_DNA"/>
</dbReference>
<evidence type="ECO:0000259" key="6">
    <source>
        <dbReference type="Pfam" id="PF01301"/>
    </source>
</evidence>
<keyword evidence="4" id="KW-0812">Transmembrane</keyword>
<dbReference type="GO" id="GO:0004565">
    <property type="term" value="F:beta-galactosidase activity"/>
    <property type="evidence" value="ECO:0007669"/>
    <property type="project" value="UniProtKB-EC"/>
</dbReference>
<organism evidence="8 9">
    <name type="scientific">Populus alba x Populus x berolinensis</name>
    <dbReference type="NCBI Taxonomy" id="444605"/>
    <lineage>
        <taxon>Eukaryota</taxon>
        <taxon>Viridiplantae</taxon>
        <taxon>Streptophyta</taxon>
        <taxon>Embryophyta</taxon>
        <taxon>Tracheophyta</taxon>
        <taxon>Spermatophyta</taxon>
        <taxon>Magnoliopsida</taxon>
        <taxon>eudicotyledons</taxon>
        <taxon>Gunneridae</taxon>
        <taxon>Pentapetalae</taxon>
        <taxon>rosids</taxon>
        <taxon>fabids</taxon>
        <taxon>Malpighiales</taxon>
        <taxon>Salicaceae</taxon>
        <taxon>Saliceae</taxon>
        <taxon>Populus</taxon>
    </lineage>
</organism>
<evidence type="ECO:0000256" key="2">
    <source>
        <dbReference type="ARBA" id="ARBA00009809"/>
    </source>
</evidence>
<keyword evidence="9" id="KW-1185">Reference proteome</keyword>
<dbReference type="Proteomes" id="UP001164929">
    <property type="component" value="Chromosome 9"/>
</dbReference>
<dbReference type="EC" id="3.2.1.23" evidence="3"/>
<proteinExistence type="inferred from homology"/>
<comment type="similarity">
    <text evidence="2">Belongs to the glycosyl hydrolase 35 family.</text>
</comment>
<evidence type="ECO:0000256" key="5">
    <source>
        <dbReference type="SAM" id="SignalP"/>
    </source>
</evidence>
<evidence type="ECO:0000256" key="3">
    <source>
        <dbReference type="ARBA" id="ARBA00012756"/>
    </source>
</evidence>
<comment type="catalytic activity">
    <reaction evidence="1">
        <text>Hydrolysis of terminal non-reducing beta-D-galactose residues in beta-D-galactosides.</text>
        <dbReference type="EC" id="3.2.1.23"/>
    </reaction>
</comment>
<dbReference type="PANTHER" id="PTHR23421">
    <property type="entry name" value="BETA-GALACTOSIDASE RELATED"/>
    <property type="match status" value="1"/>
</dbReference>
<feature type="domain" description="Glycoside hydrolase 35 catalytic" evidence="6">
    <location>
        <begin position="37"/>
        <end position="130"/>
    </location>
</feature>
<feature type="transmembrane region" description="Helical" evidence="4">
    <location>
        <begin position="143"/>
        <end position="160"/>
    </location>
</feature>
<dbReference type="InterPro" id="IPR017853">
    <property type="entry name" value="GH"/>
</dbReference>
<dbReference type="InterPro" id="IPR031330">
    <property type="entry name" value="Gly_Hdrlase_35_cat"/>
</dbReference>
<evidence type="ECO:0000256" key="1">
    <source>
        <dbReference type="ARBA" id="ARBA00001412"/>
    </source>
</evidence>
<dbReference type="Pfam" id="PF01301">
    <property type="entry name" value="Glyco_hydro_35"/>
    <property type="match status" value="1"/>
</dbReference>
<dbReference type="GO" id="GO:0005975">
    <property type="term" value="P:carbohydrate metabolic process"/>
    <property type="evidence" value="ECO:0007669"/>
    <property type="project" value="InterPro"/>
</dbReference>
<evidence type="ECO:0000313" key="8">
    <source>
        <dbReference type="EMBL" id="KAJ6985770.1"/>
    </source>
</evidence>
<feature type="signal peptide" evidence="5">
    <location>
        <begin position="1"/>
        <end position="23"/>
    </location>
</feature>
<protein>
    <recommendedName>
        <fullName evidence="3">beta-galactosidase</fullName>
        <ecNumber evidence="3">3.2.1.23</ecNumber>
    </recommendedName>
</protein>
<dbReference type="AlphaFoldDB" id="A0AAD6MJ84"/>
<evidence type="ECO:0000313" key="9">
    <source>
        <dbReference type="Proteomes" id="UP001164929"/>
    </source>
</evidence>
<comment type="caution">
    <text evidence="8">The sequence shown here is derived from an EMBL/GenBank/DDBJ whole genome shotgun (WGS) entry which is preliminary data.</text>
</comment>
<dbReference type="EMBL" id="JAQIZT010000009">
    <property type="protein sequence ID" value="KAJ6985770.1"/>
    <property type="molecule type" value="Genomic_DNA"/>
</dbReference>
<keyword evidence="5" id="KW-0732">Signal</keyword>
<evidence type="ECO:0000313" key="7">
    <source>
        <dbReference type="EMBL" id="KAJ6985766.1"/>
    </source>
</evidence>
<dbReference type="InterPro" id="IPR001944">
    <property type="entry name" value="Glycoside_Hdrlase_35"/>
</dbReference>
<accession>A0AAD6MJ84</accession>
<feature type="chain" id="PRO_5042441570" description="beta-galactosidase" evidence="5">
    <location>
        <begin position="24"/>
        <end position="162"/>
    </location>
</feature>
<sequence>MAGKNHVFLIATLLSLLVSSVVAHGGKQVGVTYDERSLIINGKRELLFSGSIHYPRSTPDMWPELILKAKRGGLNVIQTYVFWNIHEPEQGKFNFEGPYDLVKFIKTIGENGMFATLRLGPFIQAEWNHGYDSAPCLLSSDHFIFYFATSVYLYLSYTLFSM</sequence>
<keyword evidence="4" id="KW-0472">Membrane</keyword>
<gene>
    <name evidence="7" type="ORF">NC653_023645</name>
    <name evidence="8" type="ORF">NC653_023647</name>
</gene>
<evidence type="ECO:0000256" key="4">
    <source>
        <dbReference type="SAM" id="Phobius"/>
    </source>
</evidence>
<keyword evidence="4" id="KW-1133">Transmembrane helix</keyword>
<dbReference type="Gene3D" id="3.20.20.80">
    <property type="entry name" value="Glycosidases"/>
    <property type="match status" value="1"/>
</dbReference>